<evidence type="ECO:0000313" key="6">
    <source>
        <dbReference type="EMBL" id="MBW4661266.1"/>
    </source>
</evidence>
<keyword evidence="2" id="KW-0813">Transport</keyword>
<feature type="signal peptide" evidence="5">
    <location>
        <begin position="1"/>
        <end position="22"/>
    </location>
</feature>
<evidence type="ECO:0000256" key="1">
    <source>
        <dbReference type="ARBA" id="ARBA00004418"/>
    </source>
</evidence>
<evidence type="ECO:0000256" key="2">
    <source>
        <dbReference type="ARBA" id="ARBA00022448"/>
    </source>
</evidence>
<dbReference type="Gene3D" id="3.40.190.10">
    <property type="entry name" value="Periplasmic binding protein-like II"/>
    <property type="match status" value="2"/>
</dbReference>
<dbReference type="GO" id="GO:0042597">
    <property type="term" value="C:periplasmic space"/>
    <property type="evidence" value="ECO:0007669"/>
    <property type="project" value="UniProtKB-SubCell"/>
</dbReference>
<organism evidence="6 7">
    <name type="scientific">Drouetiella hepatica Uher 2000/2452</name>
    <dbReference type="NCBI Taxonomy" id="904376"/>
    <lineage>
        <taxon>Bacteria</taxon>
        <taxon>Bacillati</taxon>
        <taxon>Cyanobacteriota</taxon>
        <taxon>Cyanophyceae</taxon>
        <taxon>Oculatellales</taxon>
        <taxon>Oculatellaceae</taxon>
        <taxon>Drouetiella</taxon>
    </lineage>
</organism>
<dbReference type="GO" id="GO:0019808">
    <property type="term" value="F:polyamine binding"/>
    <property type="evidence" value="ECO:0007669"/>
    <property type="project" value="InterPro"/>
</dbReference>
<keyword evidence="4" id="KW-0574">Periplasm</keyword>
<dbReference type="PRINTS" id="PR00909">
    <property type="entry name" value="SPERMDNBNDNG"/>
</dbReference>
<proteinExistence type="predicted"/>
<dbReference type="Proteomes" id="UP000757435">
    <property type="component" value="Unassembled WGS sequence"/>
</dbReference>
<dbReference type="PANTHER" id="PTHR30222:SF17">
    <property type="entry name" value="SPERMIDINE_PUTRESCINE-BINDING PERIPLASMIC PROTEIN"/>
    <property type="match status" value="1"/>
</dbReference>
<dbReference type="PANTHER" id="PTHR30222">
    <property type="entry name" value="SPERMIDINE/PUTRESCINE-BINDING PERIPLASMIC PROTEIN"/>
    <property type="match status" value="1"/>
</dbReference>
<keyword evidence="3 5" id="KW-0732">Signal</keyword>
<evidence type="ECO:0000313" key="7">
    <source>
        <dbReference type="Proteomes" id="UP000757435"/>
    </source>
</evidence>
<evidence type="ECO:0000256" key="4">
    <source>
        <dbReference type="ARBA" id="ARBA00022764"/>
    </source>
</evidence>
<dbReference type="InterPro" id="IPR006059">
    <property type="entry name" value="SBP"/>
</dbReference>
<sequence>MLTRRSLLLGTSALALSQLVLGCNSTSDAALKIRVLENSVPPQLLKEFQRQAASLPLSFSQSKQLAELFELLQTWQTPQSDPKTVPIPGFVPFVGDKSVPPSDLVTLGDYWLAPAIQQKLIQPLPLQDIPEWQQLPEVWQQFARRDAQGNLGKANDSLWAAPYRWGTLMMVYRPDKFKSLGWTPSDWSDLWRSPLKGRISLPDSARAVIGLTLKKLGRSINLADLQSVANLPAELQLLQQQVKFYSSKSYLQPLILEDTWLAVGWSHEILPILKRDRELAGVVPQSGSVLTADLWVRPTTAPTISTGASDRLSLVKQWIGFCWQPQIATQLSLLSSAASPLFFGETAVGETAVGKTIASENLPESLRQARATIADGGIQQRSEFLLPLAPDTVEQYRRLWTTLRNTAVSSNA</sequence>
<dbReference type="SUPFAM" id="SSF53850">
    <property type="entry name" value="Periplasmic binding protein-like II"/>
    <property type="match status" value="1"/>
</dbReference>
<feature type="chain" id="PRO_5037923438" evidence="5">
    <location>
        <begin position="23"/>
        <end position="412"/>
    </location>
</feature>
<dbReference type="EMBL" id="JAHHHD010000033">
    <property type="protein sequence ID" value="MBW4661266.1"/>
    <property type="molecule type" value="Genomic_DNA"/>
</dbReference>
<evidence type="ECO:0000256" key="5">
    <source>
        <dbReference type="SAM" id="SignalP"/>
    </source>
</evidence>
<comment type="caution">
    <text evidence="6">The sequence shown here is derived from an EMBL/GenBank/DDBJ whole genome shotgun (WGS) entry which is preliminary data.</text>
</comment>
<gene>
    <name evidence="6" type="ORF">KME15_21540</name>
</gene>
<accession>A0A951UNY0</accession>
<dbReference type="GO" id="GO:0015846">
    <property type="term" value="P:polyamine transport"/>
    <property type="evidence" value="ECO:0007669"/>
    <property type="project" value="InterPro"/>
</dbReference>
<dbReference type="InterPro" id="IPR001188">
    <property type="entry name" value="Sperm_putr-bd"/>
</dbReference>
<protein>
    <submittedName>
        <fullName evidence="6">Extracellular solute-binding protein</fullName>
    </submittedName>
</protein>
<evidence type="ECO:0000256" key="3">
    <source>
        <dbReference type="ARBA" id="ARBA00022729"/>
    </source>
</evidence>
<reference evidence="6" key="2">
    <citation type="journal article" date="2022" name="Microbiol. Resour. Announc.">
        <title>Metagenome Sequencing to Explore Phylogenomics of Terrestrial Cyanobacteria.</title>
        <authorList>
            <person name="Ward R.D."/>
            <person name="Stajich J.E."/>
            <person name="Johansen J.R."/>
            <person name="Huntemann M."/>
            <person name="Clum A."/>
            <person name="Foster B."/>
            <person name="Foster B."/>
            <person name="Roux S."/>
            <person name="Palaniappan K."/>
            <person name="Varghese N."/>
            <person name="Mukherjee S."/>
            <person name="Reddy T.B.K."/>
            <person name="Daum C."/>
            <person name="Copeland A."/>
            <person name="Chen I.A."/>
            <person name="Ivanova N.N."/>
            <person name="Kyrpides N.C."/>
            <person name="Shapiro N."/>
            <person name="Eloe-Fadrosh E.A."/>
            <person name="Pietrasiak N."/>
        </authorList>
    </citation>
    <scope>NUCLEOTIDE SEQUENCE</scope>
    <source>
        <strain evidence="6">UHER 2000/2452</strain>
    </source>
</reference>
<dbReference type="PROSITE" id="PS51257">
    <property type="entry name" value="PROKAR_LIPOPROTEIN"/>
    <property type="match status" value="1"/>
</dbReference>
<reference evidence="6" key="1">
    <citation type="submission" date="2021-05" db="EMBL/GenBank/DDBJ databases">
        <authorList>
            <person name="Pietrasiak N."/>
            <person name="Ward R."/>
            <person name="Stajich J.E."/>
            <person name="Kurbessoian T."/>
        </authorList>
    </citation>
    <scope>NUCLEOTIDE SEQUENCE</scope>
    <source>
        <strain evidence="6">UHER 2000/2452</strain>
    </source>
</reference>
<dbReference type="Pfam" id="PF13416">
    <property type="entry name" value="SBP_bac_8"/>
    <property type="match status" value="1"/>
</dbReference>
<name>A0A951UNY0_9CYAN</name>
<dbReference type="AlphaFoldDB" id="A0A951UNY0"/>
<comment type="subcellular location">
    <subcellularLocation>
        <location evidence="1">Periplasm</location>
    </subcellularLocation>
</comment>